<dbReference type="PANTHER" id="PTHR42930:SF3">
    <property type="entry name" value="PHOSPHATE-SPECIFIC TRANSPORT SYSTEM ACCESSORY PROTEIN PHOU"/>
    <property type="match status" value="1"/>
</dbReference>
<keyword evidence="1" id="KW-1133">Transmembrane helix</keyword>
<dbReference type="GO" id="GO:0030643">
    <property type="term" value="P:intracellular phosphate ion homeostasis"/>
    <property type="evidence" value="ECO:0007669"/>
    <property type="project" value="InterPro"/>
</dbReference>
<dbReference type="GO" id="GO:0045936">
    <property type="term" value="P:negative regulation of phosphate metabolic process"/>
    <property type="evidence" value="ECO:0007669"/>
    <property type="project" value="InterPro"/>
</dbReference>
<keyword evidence="1" id="KW-0472">Membrane</keyword>
<dbReference type="InterPro" id="IPR038078">
    <property type="entry name" value="PhoU-like_sf"/>
</dbReference>
<comment type="caution">
    <text evidence="3">The sequence shown here is derived from an EMBL/GenBank/DDBJ whole genome shotgun (WGS) entry which is preliminary data.</text>
</comment>
<organism evidence="3 4">
    <name type="scientific">Lachnoclostridium phytofermentans</name>
    <dbReference type="NCBI Taxonomy" id="66219"/>
    <lineage>
        <taxon>Bacteria</taxon>
        <taxon>Bacillati</taxon>
        <taxon>Bacillota</taxon>
        <taxon>Clostridia</taxon>
        <taxon>Lachnospirales</taxon>
        <taxon>Lachnospiraceae</taxon>
    </lineage>
</organism>
<dbReference type="Gene3D" id="1.20.58.220">
    <property type="entry name" value="Phosphate transport system protein phou homolog 2, domain 2"/>
    <property type="match status" value="1"/>
</dbReference>
<reference evidence="3 4" key="1">
    <citation type="journal article" date="2018" name="Nat. Biotechnol.">
        <title>A standardized bacterial taxonomy based on genome phylogeny substantially revises the tree of life.</title>
        <authorList>
            <person name="Parks D.H."/>
            <person name="Chuvochina M."/>
            <person name="Waite D.W."/>
            <person name="Rinke C."/>
            <person name="Skarshewski A."/>
            <person name="Chaumeil P.A."/>
            <person name="Hugenholtz P."/>
        </authorList>
    </citation>
    <scope>NUCLEOTIDE SEQUENCE [LARGE SCALE GENOMIC DNA]</scope>
    <source>
        <strain evidence="3">UBA11728</strain>
    </source>
</reference>
<accession>A0A3D2X6Z9</accession>
<sequence>AALVHLYFNLIGTVLFLIAFYSIQYTIGFSFINDSVDAVSIAIVHTTFNLLTTAVLLPFTRGLEKLACLTLKDDKDTANSEDTITGLDERFLASPGYAVDQCNEVTKQMAELAKDTILSSIHQLTKYDEKISDSIMDNENRVDKFEDMLGTYLVKLSSKELSLGDSNLVSMFLHSIGDFERISDHAVNILDLAKEINQKSINFSKEAQDGLNVMTDAVTDILNMTIKAFVTDDLELAKQIEPLEEVIDLLRKELKDRHIRRLQKGQCTTELGFVYTDLLTNFERVSDHCSNIAVSMLQLNENSFDTHEYLHDVKFTGERYFTEQFEANKKKYALPEINE</sequence>
<dbReference type="SUPFAM" id="SSF109755">
    <property type="entry name" value="PhoU-like"/>
    <property type="match status" value="1"/>
</dbReference>
<feature type="transmembrane region" description="Helical" evidence="1">
    <location>
        <begin position="6"/>
        <end position="27"/>
    </location>
</feature>
<dbReference type="AlphaFoldDB" id="A0A3D2X6Z9"/>
<gene>
    <name evidence="3" type="ORF">DHW61_08785</name>
</gene>
<evidence type="ECO:0000256" key="1">
    <source>
        <dbReference type="SAM" id="Phobius"/>
    </source>
</evidence>
<dbReference type="InterPro" id="IPR026022">
    <property type="entry name" value="PhoU_dom"/>
</dbReference>
<evidence type="ECO:0000259" key="2">
    <source>
        <dbReference type="Pfam" id="PF01895"/>
    </source>
</evidence>
<protein>
    <submittedName>
        <fullName evidence="3">Na/Pi cotransporter</fullName>
    </submittedName>
</protein>
<evidence type="ECO:0000313" key="3">
    <source>
        <dbReference type="EMBL" id="HCL02497.1"/>
    </source>
</evidence>
<dbReference type="InterPro" id="IPR028366">
    <property type="entry name" value="PhoU"/>
</dbReference>
<dbReference type="EMBL" id="DPVV01000289">
    <property type="protein sequence ID" value="HCL02497.1"/>
    <property type="molecule type" value="Genomic_DNA"/>
</dbReference>
<proteinExistence type="predicted"/>
<keyword evidence="1" id="KW-0812">Transmembrane</keyword>
<feature type="domain" description="PhoU" evidence="2">
    <location>
        <begin position="213"/>
        <end position="293"/>
    </location>
</feature>
<evidence type="ECO:0000313" key="4">
    <source>
        <dbReference type="Proteomes" id="UP000262969"/>
    </source>
</evidence>
<feature type="non-terminal residue" evidence="3">
    <location>
        <position position="1"/>
    </location>
</feature>
<name>A0A3D2X6Z9_9FIRM</name>
<feature type="transmembrane region" description="Helical" evidence="1">
    <location>
        <begin position="39"/>
        <end position="59"/>
    </location>
</feature>
<dbReference type="Pfam" id="PF01895">
    <property type="entry name" value="PhoU"/>
    <property type="match status" value="2"/>
</dbReference>
<feature type="domain" description="PhoU" evidence="2">
    <location>
        <begin position="107"/>
        <end position="191"/>
    </location>
</feature>
<dbReference type="PANTHER" id="PTHR42930">
    <property type="entry name" value="PHOSPHATE-SPECIFIC TRANSPORT SYSTEM ACCESSORY PROTEIN PHOU"/>
    <property type="match status" value="1"/>
</dbReference>
<dbReference type="Proteomes" id="UP000262969">
    <property type="component" value="Unassembled WGS sequence"/>
</dbReference>